<proteinExistence type="predicted"/>
<evidence type="ECO:0000313" key="3">
    <source>
        <dbReference type="Proteomes" id="UP001549921"/>
    </source>
</evidence>
<feature type="region of interest" description="Disordered" evidence="1">
    <location>
        <begin position="38"/>
        <end position="204"/>
    </location>
</feature>
<dbReference type="SUPFAM" id="SSF57997">
    <property type="entry name" value="Tropomyosin"/>
    <property type="match status" value="1"/>
</dbReference>
<comment type="caution">
    <text evidence="2">The sequence shown here is derived from an EMBL/GenBank/DDBJ whole genome shotgun (WGS) entry which is preliminary data.</text>
</comment>
<organism evidence="2 3">
    <name type="scientific">Loxostege sticticalis</name>
    <name type="common">Beet webworm moth</name>
    <dbReference type="NCBI Taxonomy" id="481309"/>
    <lineage>
        <taxon>Eukaryota</taxon>
        <taxon>Metazoa</taxon>
        <taxon>Ecdysozoa</taxon>
        <taxon>Arthropoda</taxon>
        <taxon>Hexapoda</taxon>
        <taxon>Insecta</taxon>
        <taxon>Pterygota</taxon>
        <taxon>Neoptera</taxon>
        <taxon>Endopterygota</taxon>
        <taxon>Lepidoptera</taxon>
        <taxon>Glossata</taxon>
        <taxon>Ditrysia</taxon>
        <taxon>Pyraloidea</taxon>
        <taxon>Crambidae</taxon>
        <taxon>Pyraustinae</taxon>
        <taxon>Loxostege</taxon>
    </lineage>
</organism>
<reference evidence="2 3" key="1">
    <citation type="submission" date="2024-06" db="EMBL/GenBank/DDBJ databases">
        <title>A chromosome-level genome assembly of beet webworm, Loxostege sticticalis.</title>
        <authorList>
            <person name="Zhang Y."/>
        </authorList>
    </citation>
    <scope>NUCLEOTIDE SEQUENCE [LARGE SCALE GENOMIC DNA]</scope>
    <source>
        <strain evidence="2">AQ028</strain>
        <tissue evidence="2">Male pupae</tissue>
    </source>
</reference>
<evidence type="ECO:0000256" key="1">
    <source>
        <dbReference type="SAM" id="MobiDB-lite"/>
    </source>
</evidence>
<feature type="compositionally biased region" description="Pro residues" evidence="1">
    <location>
        <begin position="90"/>
        <end position="99"/>
    </location>
</feature>
<accession>A0ABD0S873</accession>
<evidence type="ECO:0000313" key="2">
    <source>
        <dbReference type="EMBL" id="KAL0809886.1"/>
    </source>
</evidence>
<dbReference type="EMBL" id="JBEDNZ010000028">
    <property type="protein sequence ID" value="KAL0809886.1"/>
    <property type="molecule type" value="Genomic_DNA"/>
</dbReference>
<gene>
    <name evidence="2" type="ORF">ABMA28_011365</name>
</gene>
<protein>
    <submittedName>
        <fullName evidence="2">Uncharacterized protein</fullName>
    </submittedName>
</protein>
<feature type="compositionally biased region" description="Low complexity" evidence="1">
    <location>
        <begin position="166"/>
        <end position="200"/>
    </location>
</feature>
<feature type="compositionally biased region" description="Polar residues" evidence="1">
    <location>
        <begin position="55"/>
        <end position="67"/>
    </location>
</feature>
<dbReference type="AlphaFoldDB" id="A0ABD0S873"/>
<dbReference type="Proteomes" id="UP001549921">
    <property type="component" value="Unassembled WGS sequence"/>
</dbReference>
<name>A0ABD0S873_LOXSC</name>
<sequence>MASKYKSPSEVELVAICRLEFYKKQKNWKFCQDVCKKKASEPAPGPETIKGPVKSANSSKSILNKTYNLDPEGDPSDLNNAFLDPDPDKIPPVTPPDPINLPNFNDAFKTTSEPNIFDHKWPEPQKQSPKSQQQCSESQKQSPRSQHQWPKLDQQWQEPEQKWPELEQQWSQPEQQWPKLDQQWPKPDQQWQEPGQQWPESNQVWSVPEMPEHGWQNVNQCQEWGGEEAYYPHDAETLRAYEMDRGWPEPCPKVADEAYSEQMQPEAVLSAADAWLRGAQRGPAHEDARSRSMDSVVSFMRGAAAAPHSSEVDLNITESDTHLSSSTVACLSARQLAAGVSRHAAALRQLLDETRARARMKQQHPPPVDYRTPNAFNVSEERPTRDVDLFHPQKDSFVAGSFRNETIGRGRGRLHRERLIGIGMGRPYRL</sequence>
<feature type="compositionally biased region" description="Low complexity" evidence="1">
    <location>
        <begin position="124"/>
        <end position="143"/>
    </location>
</feature>